<keyword evidence="2" id="KW-1003">Cell membrane</keyword>
<dbReference type="OrthoDB" id="9772674at2"/>
<feature type="transmembrane region" description="Helical" evidence="7">
    <location>
        <begin position="141"/>
        <end position="165"/>
    </location>
</feature>
<dbReference type="InterPro" id="IPR004681">
    <property type="entry name" value="TRAP_DctM"/>
</dbReference>
<feature type="transmembrane region" description="Helical" evidence="7">
    <location>
        <begin position="60"/>
        <end position="79"/>
    </location>
</feature>
<dbReference type="RefSeq" id="WP_073031439.1">
    <property type="nucleotide sequence ID" value="NZ_FQXJ01000016.1"/>
</dbReference>
<feature type="transmembrane region" description="Helical" evidence="7">
    <location>
        <begin position="99"/>
        <end position="129"/>
    </location>
</feature>
<dbReference type="EMBL" id="FQXJ01000016">
    <property type="protein sequence ID" value="SHI32197.1"/>
    <property type="molecule type" value="Genomic_DNA"/>
</dbReference>
<evidence type="ECO:0000256" key="2">
    <source>
        <dbReference type="ARBA" id="ARBA00022475"/>
    </source>
</evidence>
<organism evidence="9 10">
    <name type="scientific">Desulfosporosinus lacus DSM 15449</name>
    <dbReference type="NCBI Taxonomy" id="1121420"/>
    <lineage>
        <taxon>Bacteria</taxon>
        <taxon>Bacillati</taxon>
        <taxon>Bacillota</taxon>
        <taxon>Clostridia</taxon>
        <taxon>Eubacteriales</taxon>
        <taxon>Desulfitobacteriaceae</taxon>
        <taxon>Desulfosporosinus</taxon>
    </lineage>
</organism>
<dbReference type="GO" id="GO:0022857">
    <property type="term" value="F:transmembrane transporter activity"/>
    <property type="evidence" value="ECO:0007669"/>
    <property type="project" value="TreeGrafter"/>
</dbReference>
<reference evidence="10" key="1">
    <citation type="submission" date="2016-11" db="EMBL/GenBank/DDBJ databases">
        <authorList>
            <person name="Varghese N."/>
            <person name="Submissions S."/>
        </authorList>
    </citation>
    <scope>NUCLEOTIDE SEQUENCE [LARGE SCALE GENOMIC DNA]</scope>
    <source>
        <strain evidence="10">DSM 15449</strain>
    </source>
</reference>
<evidence type="ECO:0000256" key="3">
    <source>
        <dbReference type="ARBA" id="ARBA00022519"/>
    </source>
</evidence>
<evidence type="ECO:0000256" key="5">
    <source>
        <dbReference type="ARBA" id="ARBA00022989"/>
    </source>
</evidence>
<evidence type="ECO:0000256" key="4">
    <source>
        <dbReference type="ARBA" id="ARBA00022692"/>
    </source>
</evidence>
<keyword evidence="10" id="KW-1185">Reference proteome</keyword>
<feature type="transmembrane region" description="Helical" evidence="7">
    <location>
        <begin position="409"/>
        <end position="430"/>
    </location>
</feature>
<dbReference type="InterPro" id="IPR010656">
    <property type="entry name" value="DctM"/>
</dbReference>
<keyword evidence="6 7" id="KW-0472">Membrane</keyword>
<feature type="transmembrane region" description="Helical" evidence="7">
    <location>
        <begin position="321"/>
        <end position="352"/>
    </location>
</feature>
<dbReference type="PIRSF" id="PIRSF006066">
    <property type="entry name" value="HI0050"/>
    <property type="match status" value="1"/>
</dbReference>
<name>A0A1M6A716_9FIRM</name>
<dbReference type="PANTHER" id="PTHR33362:SF5">
    <property type="entry name" value="C4-DICARBOXYLATE TRAP TRANSPORTER LARGE PERMEASE PROTEIN DCTM"/>
    <property type="match status" value="1"/>
</dbReference>
<sequence>MSIFLVGLIGIAIFFGLVIVRMPIAYSMALVGFVGFSYLTSVPASLDMVAKELYNTFTSYSLSVIAMFVWMGFLAYYSGIGTSLYVFAYKMIGHLPGGLAIATQAACAVFGAICGSNTATAATMAAIALPEMDKYNYDKSLSTASIAAGGVLGIMIPPSVIFILYGTATEQSVGTLFMAGIVPGILLTFLNMGMIYLLTLRNPSLGPAGDKSSWRERIQSLRGGLGEALAIFILSVGGLFAGWFTPTEAGAVGAGGILIISLLEKRISWENLKKSLFDTTRTSAMIMLMLAGAVMFGRFMAISRVPSELANWVGSLPLPPFAIMGMILFIYLILGCFIDALALILLTVPIFFPVVVNTLGYDPIWFGVVVVLVVGMGVITPPVGMNVYIIKGIAPEIPLETIFKGVWPFLFTILICLILLMIFPGIATYLPELLKGS</sequence>
<feature type="transmembrane region" description="Helical" evidence="7">
    <location>
        <begin position="364"/>
        <end position="389"/>
    </location>
</feature>
<feature type="transmembrane region" description="Helical" evidence="7">
    <location>
        <begin position="177"/>
        <end position="200"/>
    </location>
</feature>
<feature type="transmembrane region" description="Helical" evidence="7">
    <location>
        <begin position="6"/>
        <end position="39"/>
    </location>
</feature>
<dbReference type="Pfam" id="PF06808">
    <property type="entry name" value="DctM"/>
    <property type="match status" value="1"/>
</dbReference>
<dbReference type="NCBIfam" id="TIGR00786">
    <property type="entry name" value="dctM"/>
    <property type="match status" value="1"/>
</dbReference>
<dbReference type="STRING" id="1121420.SAMN02746098_03913"/>
<keyword evidence="5 7" id="KW-1133">Transmembrane helix</keyword>
<feature type="domain" description="TRAP C4-dicarboxylate transport system permease DctM subunit" evidence="8">
    <location>
        <begin position="12"/>
        <end position="426"/>
    </location>
</feature>
<evidence type="ECO:0000256" key="1">
    <source>
        <dbReference type="ARBA" id="ARBA00004429"/>
    </source>
</evidence>
<evidence type="ECO:0000313" key="9">
    <source>
        <dbReference type="EMBL" id="SHI32197.1"/>
    </source>
</evidence>
<evidence type="ECO:0000256" key="6">
    <source>
        <dbReference type="ARBA" id="ARBA00023136"/>
    </source>
</evidence>
<evidence type="ECO:0000256" key="7">
    <source>
        <dbReference type="SAM" id="Phobius"/>
    </source>
</evidence>
<dbReference type="Proteomes" id="UP000183954">
    <property type="component" value="Unassembled WGS sequence"/>
</dbReference>
<dbReference type="PANTHER" id="PTHR33362">
    <property type="entry name" value="SIALIC ACID TRAP TRANSPORTER PERMEASE PROTEIN SIAT-RELATED"/>
    <property type="match status" value="1"/>
</dbReference>
<proteinExistence type="predicted"/>
<keyword evidence="4 7" id="KW-0812">Transmembrane</keyword>
<accession>A0A1M6A716</accession>
<gene>
    <name evidence="9" type="ORF">SAMN02746098_03913</name>
</gene>
<dbReference type="GO" id="GO:0005886">
    <property type="term" value="C:plasma membrane"/>
    <property type="evidence" value="ECO:0007669"/>
    <property type="project" value="UniProtKB-SubCell"/>
</dbReference>
<evidence type="ECO:0000313" key="10">
    <source>
        <dbReference type="Proteomes" id="UP000183954"/>
    </source>
</evidence>
<protein>
    <submittedName>
        <fullName evidence="9">TRAP transporter, DctM subunit</fullName>
    </submittedName>
</protein>
<dbReference type="AlphaFoldDB" id="A0A1M6A716"/>
<evidence type="ECO:0000259" key="8">
    <source>
        <dbReference type="Pfam" id="PF06808"/>
    </source>
</evidence>
<comment type="subcellular location">
    <subcellularLocation>
        <location evidence="1">Cell inner membrane</location>
        <topology evidence="1">Multi-pass membrane protein</topology>
    </subcellularLocation>
</comment>
<feature type="transmembrane region" description="Helical" evidence="7">
    <location>
        <begin position="284"/>
        <end position="301"/>
    </location>
</feature>
<feature type="transmembrane region" description="Helical" evidence="7">
    <location>
        <begin position="247"/>
        <end position="263"/>
    </location>
</feature>
<keyword evidence="3" id="KW-0997">Cell inner membrane</keyword>